<sequence length="83" mass="8951">MSAESNSPEPPVPTGDDSFDVSAEDRLPSSPDSAVRDPPPASQPPSCLRRRPRQGTSYMAFRHEPLEPGDPLLGFRPVVKVAP</sequence>
<keyword evidence="3" id="KW-1185">Reference proteome</keyword>
<evidence type="ECO:0000313" key="3">
    <source>
        <dbReference type="Proteomes" id="UP000433652"/>
    </source>
</evidence>
<comment type="caution">
    <text evidence="2">The sequence shown here is derived from an EMBL/GenBank/DDBJ whole genome shotgun (WGS) entry which is preliminary data.</text>
</comment>
<proteinExistence type="predicted"/>
<dbReference type="Proteomes" id="UP000433652">
    <property type="component" value="Unassembled WGS sequence"/>
</dbReference>
<dbReference type="EMBL" id="WTYM01000033">
    <property type="protein sequence ID" value="MXO59300.1"/>
    <property type="molecule type" value="Genomic_DNA"/>
</dbReference>
<accession>A0A6I4SW64</accession>
<dbReference type="AlphaFoldDB" id="A0A6I4SW64"/>
<protein>
    <submittedName>
        <fullName evidence="2">Uncharacterized protein</fullName>
    </submittedName>
</protein>
<reference evidence="2 3" key="1">
    <citation type="submission" date="2019-12" db="EMBL/GenBank/DDBJ databases">
        <title>Genomic-based taxomic classification of the family Erythrobacteraceae.</title>
        <authorList>
            <person name="Xu L."/>
        </authorList>
    </citation>
    <scope>NUCLEOTIDE SEQUENCE [LARGE SCALE GENOMIC DNA]</scope>
    <source>
        <strain evidence="2 3">MCCC 1K01500</strain>
    </source>
</reference>
<evidence type="ECO:0000313" key="2">
    <source>
        <dbReference type="EMBL" id="MXO59300.1"/>
    </source>
</evidence>
<evidence type="ECO:0000256" key="1">
    <source>
        <dbReference type="SAM" id="MobiDB-lite"/>
    </source>
</evidence>
<gene>
    <name evidence="2" type="ORF">GRI89_07070</name>
</gene>
<name>A0A6I4SW64_9SPHN</name>
<organism evidence="2 3">
    <name type="scientific">Croceibacterium salegens</name>
    <dbReference type="NCBI Taxonomy" id="1737568"/>
    <lineage>
        <taxon>Bacteria</taxon>
        <taxon>Pseudomonadati</taxon>
        <taxon>Pseudomonadota</taxon>
        <taxon>Alphaproteobacteria</taxon>
        <taxon>Sphingomonadales</taxon>
        <taxon>Erythrobacteraceae</taxon>
        <taxon>Croceibacterium</taxon>
    </lineage>
</organism>
<feature type="region of interest" description="Disordered" evidence="1">
    <location>
        <begin position="1"/>
        <end position="83"/>
    </location>
</feature>
<dbReference type="RefSeq" id="WP_159793570.1">
    <property type="nucleotide sequence ID" value="NZ_WTYM01000033.1"/>
</dbReference>